<feature type="chain" id="PRO_5021051079" description="Tol-Pal system protein TolB" evidence="5">
    <location>
        <begin position="40"/>
        <end position="441"/>
    </location>
</feature>
<dbReference type="NCBIfam" id="TIGR02800">
    <property type="entry name" value="propeller_TolB"/>
    <property type="match status" value="1"/>
</dbReference>
<keyword evidence="4 5" id="KW-0574">Periplasm</keyword>
<keyword evidence="5" id="KW-0132">Cell division</keyword>
<dbReference type="InterPro" id="IPR011042">
    <property type="entry name" value="6-blade_b-propeller_TolB-like"/>
</dbReference>
<evidence type="ECO:0000256" key="5">
    <source>
        <dbReference type="HAMAP-Rule" id="MF_00671"/>
    </source>
</evidence>
<organism evidence="7 8">
    <name type="scientific">Azoarcus indigens</name>
    <dbReference type="NCBI Taxonomy" id="29545"/>
    <lineage>
        <taxon>Bacteria</taxon>
        <taxon>Pseudomonadati</taxon>
        <taxon>Pseudomonadota</taxon>
        <taxon>Betaproteobacteria</taxon>
        <taxon>Rhodocyclales</taxon>
        <taxon>Zoogloeaceae</taxon>
        <taxon>Azoarcus</taxon>
    </lineage>
</organism>
<dbReference type="Pfam" id="PF04052">
    <property type="entry name" value="TolB_N"/>
    <property type="match status" value="1"/>
</dbReference>
<dbReference type="GO" id="GO:0017038">
    <property type="term" value="P:protein import"/>
    <property type="evidence" value="ECO:0007669"/>
    <property type="project" value="InterPro"/>
</dbReference>
<evidence type="ECO:0000256" key="4">
    <source>
        <dbReference type="ARBA" id="ARBA00022764"/>
    </source>
</evidence>
<feature type="domain" description="TolB N-terminal" evidence="6">
    <location>
        <begin position="41"/>
        <end position="141"/>
    </location>
</feature>
<proteinExistence type="inferred from homology"/>
<dbReference type="PANTHER" id="PTHR36842:SF1">
    <property type="entry name" value="PROTEIN TOLB"/>
    <property type="match status" value="1"/>
</dbReference>
<dbReference type="Proteomes" id="UP000295129">
    <property type="component" value="Unassembled WGS sequence"/>
</dbReference>
<comment type="subcellular location">
    <subcellularLocation>
        <location evidence="1 5">Periplasm</location>
    </subcellularLocation>
</comment>
<dbReference type="HAMAP" id="MF_00671">
    <property type="entry name" value="TolB"/>
    <property type="match status" value="1"/>
</dbReference>
<accession>A0A4R6E118</accession>
<dbReference type="InterPro" id="IPR007195">
    <property type="entry name" value="TolB_N"/>
</dbReference>
<keyword evidence="3 5" id="KW-0732">Signal</keyword>
<keyword evidence="5" id="KW-0131">Cell cycle</keyword>
<comment type="caution">
    <text evidence="7">The sequence shown here is derived from an EMBL/GenBank/DDBJ whole genome shotgun (WGS) entry which is preliminary data.</text>
</comment>
<dbReference type="AlphaFoldDB" id="A0A4R6E118"/>
<dbReference type="Gene3D" id="2.120.10.30">
    <property type="entry name" value="TolB, C-terminal domain"/>
    <property type="match status" value="1"/>
</dbReference>
<feature type="signal peptide" evidence="5">
    <location>
        <begin position="1"/>
        <end position="39"/>
    </location>
</feature>
<dbReference type="InterPro" id="IPR011659">
    <property type="entry name" value="WD40"/>
</dbReference>
<comment type="similarity">
    <text evidence="2 5">Belongs to the TolB family.</text>
</comment>
<name>A0A4R6E118_9RHOO</name>
<gene>
    <name evidence="5" type="primary">tolB</name>
    <name evidence="7" type="ORF">C7389_107134</name>
</gene>
<evidence type="ECO:0000313" key="8">
    <source>
        <dbReference type="Proteomes" id="UP000295129"/>
    </source>
</evidence>
<dbReference type="Gene3D" id="3.40.50.10070">
    <property type="entry name" value="TolB, N-terminal domain"/>
    <property type="match status" value="1"/>
</dbReference>
<comment type="function">
    <text evidence="5">Part of the Tol-Pal system, which plays a role in outer membrane invagination during cell division and is important for maintaining outer membrane integrity.</text>
</comment>
<sequence length="441" mass="47598" precursor="true">MTGTLRYNSHPEYAMTKTLHALRLILAAALAALSVAAQAQLSIEITGAGAARFPVVVPIFENESALPRGVSDIVKADLERSGLFNLVDIGPLSLPESRVPDLADLRSRGADAALAASVIPQPDGRYEIRFRLFDTQKQQEIGGQVLRMAPAQNRLTAHRIADFIYEKLTGLPGYFSTRIAYVVKSGARYELQIADADGANPQAALVSREPIISPAWSPDGQRLAYVSFEQKKPIIYVHTLATGQRQVVANFKGSNSAPTWSPDGQQLAVVLTKDGLSQLYTLSADGSGVRRLATSSGIDTEPAWAPDGQWIYFTSDRGGSPQIYRIPTSGGSAQRVTFEGTYNVTPRPSADGRLLAFITRNNGRFQVAVQDLTTRQTTILTDSTRDESPSFAPNGRMILYASESGGRGILAAVSSDGRVKQRLSVQAADVREPAWGPAQKQ</sequence>
<evidence type="ECO:0000256" key="3">
    <source>
        <dbReference type="ARBA" id="ARBA00022729"/>
    </source>
</evidence>
<keyword evidence="8" id="KW-1185">Reference proteome</keyword>
<dbReference type="EMBL" id="SNVV01000007">
    <property type="protein sequence ID" value="TDN51400.1"/>
    <property type="molecule type" value="Genomic_DNA"/>
</dbReference>
<evidence type="ECO:0000313" key="7">
    <source>
        <dbReference type="EMBL" id="TDN51400.1"/>
    </source>
</evidence>
<evidence type="ECO:0000256" key="2">
    <source>
        <dbReference type="ARBA" id="ARBA00009820"/>
    </source>
</evidence>
<comment type="subunit">
    <text evidence="5">The Tol-Pal system is composed of five core proteins: the inner membrane proteins TolA, TolQ and TolR, the periplasmic protein TolB and the outer membrane protein Pal. They form a network linking the inner and outer membranes and the peptidoglycan layer.</text>
</comment>
<dbReference type="SUPFAM" id="SSF52964">
    <property type="entry name" value="TolB, N-terminal domain"/>
    <property type="match status" value="1"/>
</dbReference>
<dbReference type="Pfam" id="PF07676">
    <property type="entry name" value="PD40"/>
    <property type="match status" value="5"/>
</dbReference>
<dbReference type="GO" id="GO:0051301">
    <property type="term" value="P:cell division"/>
    <property type="evidence" value="ECO:0007669"/>
    <property type="project" value="UniProtKB-UniRule"/>
</dbReference>
<reference evidence="7 8" key="1">
    <citation type="submission" date="2019-03" db="EMBL/GenBank/DDBJ databases">
        <title>Genomic Encyclopedia of Type Strains, Phase IV (KMG-IV): sequencing the most valuable type-strain genomes for metagenomic binning, comparative biology and taxonomic classification.</title>
        <authorList>
            <person name="Goeker M."/>
        </authorList>
    </citation>
    <scope>NUCLEOTIDE SEQUENCE [LARGE SCALE GENOMIC DNA]</scope>
    <source>
        <strain evidence="7 8">DSM 12121</strain>
    </source>
</reference>
<protein>
    <recommendedName>
        <fullName evidence="5">Tol-Pal system protein TolB</fullName>
    </recommendedName>
</protein>
<dbReference type="GO" id="GO:0042597">
    <property type="term" value="C:periplasmic space"/>
    <property type="evidence" value="ECO:0007669"/>
    <property type="project" value="UniProtKB-SubCell"/>
</dbReference>
<dbReference type="PANTHER" id="PTHR36842">
    <property type="entry name" value="PROTEIN TOLB HOMOLOG"/>
    <property type="match status" value="1"/>
</dbReference>
<evidence type="ECO:0000256" key="1">
    <source>
        <dbReference type="ARBA" id="ARBA00004418"/>
    </source>
</evidence>
<dbReference type="SUPFAM" id="SSF69304">
    <property type="entry name" value="Tricorn protease N-terminal domain"/>
    <property type="match status" value="1"/>
</dbReference>
<dbReference type="InterPro" id="IPR014167">
    <property type="entry name" value="Tol-Pal_TolB"/>
</dbReference>
<evidence type="ECO:0000259" key="6">
    <source>
        <dbReference type="Pfam" id="PF04052"/>
    </source>
</evidence>